<proteinExistence type="predicted"/>
<evidence type="ECO:0000313" key="2">
    <source>
        <dbReference type="EMBL" id="TGO44329.1"/>
    </source>
</evidence>
<protein>
    <submittedName>
        <fullName evidence="2">Uncharacterized protein</fullName>
    </submittedName>
</protein>
<dbReference type="Proteomes" id="UP000297527">
    <property type="component" value="Unassembled WGS sequence"/>
</dbReference>
<keyword evidence="1" id="KW-0812">Transmembrane</keyword>
<gene>
    <name evidence="2" type="ORF">BCON_0544g00020</name>
</gene>
<feature type="transmembrane region" description="Helical" evidence="1">
    <location>
        <begin position="37"/>
        <end position="61"/>
    </location>
</feature>
<comment type="caution">
    <text evidence="2">The sequence shown here is derived from an EMBL/GenBank/DDBJ whole genome shotgun (WGS) entry which is preliminary data.</text>
</comment>
<sequence>MSPINSLQTKLSPGPTSGEYSFIESEEDLTSPTRSPFYGLGGKIVSLSAILSPVFLLLLVLNLRISSHPENDYTTHTIFGDIPWTRQTFGGNDNFLRVDPYDGQAWTLYKNKNFDPERQSTVWDDVYPSNFIAIENPQQFGIQGGVELSTEARNSTDFEAGSQGFGLAFLHQMHCVVRRNTPYFLAIVITWLIFVRRVY</sequence>
<keyword evidence="1" id="KW-1133">Transmembrane helix</keyword>
<dbReference type="OrthoDB" id="3687641at2759"/>
<keyword evidence="3" id="KW-1185">Reference proteome</keyword>
<dbReference type="EMBL" id="PQXN01000542">
    <property type="protein sequence ID" value="TGO44329.1"/>
    <property type="molecule type" value="Genomic_DNA"/>
</dbReference>
<feature type="transmembrane region" description="Helical" evidence="1">
    <location>
        <begin position="181"/>
        <end position="198"/>
    </location>
</feature>
<dbReference type="AlphaFoldDB" id="A0A4Z1H6S8"/>
<evidence type="ECO:0000256" key="1">
    <source>
        <dbReference type="SAM" id="Phobius"/>
    </source>
</evidence>
<reference evidence="2 3" key="1">
    <citation type="submission" date="2017-12" db="EMBL/GenBank/DDBJ databases">
        <title>Comparative genomics of Botrytis spp.</title>
        <authorList>
            <person name="Valero-Jimenez C.A."/>
            <person name="Tapia P."/>
            <person name="Veloso J."/>
            <person name="Silva-Moreno E."/>
            <person name="Staats M."/>
            <person name="Valdes J.H."/>
            <person name="Van Kan J.A.L."/>
        </authorList>
    </citation>
    <scope>NUCLEOTIDE SEQUENCE [LARGE SCALE GENOMIC DNA]</scope>
    <source>
        <strain evidence="2 3">MUCL11595</strain>
    </source>
</reference>
<name>A0A4Z1H6S8_9HELO</name>
<evidence type="ECO:0000313" key="3">
    <source>
        <dbReference type="Proteomes" id="UP000297527"/>
    </source>
</evidence>
<accession>A0A4Z1H6S8</accession>
<organism evidence="2 3">
    <name type="scientific">Botryotinia convoluta</name>
    <dbReference type="NCBI Taxonomy" id="54673"/>
    <lineage>
        <taxon>Eukaryota</taxon>
        <taxon>Fungi</taxon>
        <taxon>Dikarya</taxon>
        <taxon>Ascomycota</taxon>
        <taxon>Pezizomycotina</taxon>
        <taxon>Leotiomycetes</taxon>
        <taxon>Helotiales</taxon>
        <taxon>Sclerotiniaceae</taxon>
        <taxon>Botryotinia</taxon>
    </lineage>
</organism>
<keyword evidence="1" id="KW-0472">Membrane</keyword>